<protein>
    <submittedName>
        <fullName evidence="1">Uncharacterized protein</fullName>
    </submittedName>
</protein>
<dbReference type="GeneID" id="78773613"/>
<proteinExistence type="predicted"/>
<sequence>MITVTRIPGLKISGKIKLGPRYAQGSLDWTDSLPTLGLSPLDGIGGEVAFLLEDGISRGGCLGLEKMVRLGEWLLETSDVEIPRPYDVIPLPWHVDVWPLLDASLPPPAYASPFWRYLLRVTLDTLSPEDDGSPPVLFSL</sequence>
<evidence type="ECO:0000313" key="2">
    <source>
        <dbReference type="Proteomes" id="UP000483820"/>
    </source>
</evidence>
<dbReference type="EMBL" id="WUAV01000001">
    <property type="protein sequence ID" value="KAF1771565.1"/>
    <property type="molecule type" value="Genomic_DNA"/>
</dbReference>
<evidence type="ECO:0000313" key="1">
    <source>
        <dbReference type="EMBL" id="KAF1771565.1"/>
    </source>
</evidence>
<dbReference type="AlphaFoldDB" id="A0A6A5HV91"/>
<organism evidence="1 2">
    <name type="scientific">Caenorhabditis remanei</name>
    <name type="common">Caenorhabditis vulgaris</name>
    <dbReference type="NCBI Taxonomy" id="31234"/>
    <lineage>
        <taxon>Eukaryota</taxon>
        <taxon>Metazoa</taxon>
        <taxon>Ecdysozoa</taxon>
        <taxon>Nematoda</taxon>
        <taxon>Chromadorea</taxon>
        <taxon>Rhabditida</taxon>
        <taxon>Rhabditina</taxon>
        <taxon>Rhabditomorpha</taxon>
        <taxon>Rhabditoidea</taxon>
        <taxon>Rhabditidae</taxon>
        <taxon>Peloderinae</taxon>
        <taxon>Caenorhabditis</taxon>
    </lineage>
</organism>
<dbReference type="RefSeq" id="XP_053592671.1">
    <property type="nucleotide sequence ID" value="XM_053724026.1"/>
</dbReference>
<comment type="caution">
    <text evidence="1">The sequence shown here is derived from an EMBL/GenBank/DDBJ whole genome shotgun (WGS) entry which is preliminary data.</text>
</comment>
<reference evidence="1 2" key="1">
    <citation type="submission" date="2019-12" db="EMBL/GenBank/DDBJ databases">
        <title>Chromosome-level assembly of the Caenorhabditis remanei genome.</title>
        <authorList>
            <person name="Teterina A.A."/>
            <person name="Willis J.H."/>
            <person name="Phillips P.C."/>
        </authorList>
    </citation>
    <scope>NUCLEOTIDE SEQUENCE [LARGE SCALE GENOMIC DNA]</scope>
    <source>
        <strain evidence="1 2">PX506</strain>
        <tissue evidence="1">Whole organism</tissue>
    </source>
</reference>
<dbReference type="Proteomes" id="UP000483820">
    <property type="component" value="Chromosome I"/>
</dbReference>
<dbReference type="CTD" id="78773613"/>
<name>A0A6A5HV91_CAERE</name>
<gene>
    <name evidence="1" type="ORF">GCK72_003392</name>
</gene>
<accession>A0A6A5HV91</accession>
<dbReference type="KEGG" id="crq:GCK72_003392"/>